<dbReference type="PANTHER" id="PTHR33452:SF7">
    <property type="entry name" value="DOXX FAMILY PROTEIN"/>
    <property type="match status" value="1"/>
</dbReference>
<dbReference type="OrthoDB" id="5689076at2"/>
<proteinExistence type="inferred from homology"/>
<keyword evidence="4 7" id="KW-0812">Transmembrane</keyword>
<dbReference type="PANTHER" id="PTHR33452">
    <property type="entry name" value="OXIDOREDUCTASE CATD-RELATED"/>
    <property type="match status" value="1"/>
</dbReference>
<dbReference type="InterPro" id="IPR051907">
    <property type="entry name" value="DoxX-like_oxidoreductase"/>
</dbReference>
<dbReference type="InterPro" id="IPR032808">
    <property type="entry name" value="DoxX"/>
</dbReference>
<sequence length="159" mass="17605">MTEIAQSAAYQNCNSSFSSTWTKDISLLALRLFAAYEFWEAGVEKWNGENWFADIQTAFPFPFSALPADLNWYTAMGVELVAPVLLVLGLFGRYAAAALFVLTAVAWYAVHAENGYNVVDNGYKMALIYCLVLLPVILQGSGKLSLDALLKKKFSKFPL</sequence>
<comment type="similarity">
    <text evidence="2">Belongs to the DoxX family.</text>
</comment>
<protein>
    <submittedName>
        <fullName evidence="8">Membrane protein</fullName>
    </submittedName>
</protein>
<dbReference type="KEGG" id="nci:NCTC10296_00306"/>
<evidence type="ECO:0000256" key="3">
    <source>
        <dbReference type="ARBA" id="ARBA00022475"/>
    </source>
</evidence>
<dbReference type="Proteomes" id="UP000279284">
    <property type="component" value="Chromosome"/>
</dbReference>
<evidence type="ECO:0000256" key="2">
    <source>
        <dbReference type="ARBA" id="ARBA00006679"/>
    </source>
</evidence>
<dbReference type="RefSeq" id="WP_085415378.1">
    <property type="nucleotide sequence ID" value="NZ_CAUJPY010000002.1"/>
</dbReference>
<name>A0A1X3D0U9_9NEIS</name>
<keyword evidence="3" id="KW-1003">Cell membrane</keyword>
<evidence type="ECO:0000313" key="9">
    <source>
        <dbReference type="Proteomes" id="UP000279284"/>
    </source>
</evidence>
<evidence type="ECO:0000313" key="8">
    <source>
        <dbReference type="EMBL" id="VEE99372.1"/>
    </source>
</evidence>
<evidence type="ECO:0000256" key="7">
    <source>
        <dbReference type="SAM" id="Phobius"/>
    </source>
</evidence>
<evidence type="ECO:0000256" key="4">
    <source>
        <dbReference type="ARBA" id="ARBA00022692"/>
    </source>
</evidence>
<keyword evidence="9" id="KW-1185">Reference proteome</keyword>
<dbReference type="STRING" id="493.BWD07_00270"/>
<organism evidence="8 9">
    <name type="scientific">Neisseria canis</name>
    <dbReference type="NCBI Taxonomy" id="493"/>
    <lineage>
        <taxon>Bacteria</taxon>
        <taxon>Pseudomonadati</taxon>
        <taxon>Pseudomonadota</taxon>
        <taxon>Betaproteobacteria</taxon>
        <taxon>Neisseriales</taxon>
        <taxon>Neisseriaceae</taxon>
        <taxon>Neisseria</taxon>
    </lineage>
</organism>
<feature type="transmembrane region" description="Helical" evidence="7">
    <location>
        <begin position="80"/>
        <end position="106"/>
    </location>
</feature>
<gene>
    <name evidence="8" type="ORF">NCTC10296_00306</name>
</gene>
<keyword evidence="6 7" id="KW-0472">Membrane</keyword>
<evidence type="ECO:0000256" key="5">
    <source>
        <dbReference type="ARBA" id="ARBA00022989"/>
    </source>
</evidence>
<dbReference type="EMBL" id="LR134313">
    <property type="protein sequence ID" value="VEE99372.1"/>
    <property type="molecule type" value="Genomic_DNA"/>
</dbReference>
<comment type="subcellular location">
    <subcellularLocation>
        <location evidence="1">Cell membrane</location>
        <topology evidence="1">Multi-pass membrane protein</topology>
    </subcellularLocation>
</comment>
<reference evidence="8 9" key="1">
    <citation type="submission" date="2018-12" db="EMBL/GenBank/DDBJ databases">
        <authorList>
            <consortium name="Pathogen Informatics"/>
        </authorList>
    </citation>
    <scope>NUCLEOTIDE SEQUENCE [LARGE SCALE GENOMIC DNA]</scope>
    <source>
        <strain evidence="8 9">NCTC10296</strain>
    </source>
</reference>
<dbReference type="AlphaFoldDB" id="A0A1X3D0U9"/>
<feature type="transmembrane region" description="Helical" evidence="7">
    <location>
        <begin position="126"/>
        <end position="146"/>
    </location>
</feature>
<dbReference type="GO" id="GO:0005886">
    <property type="term" value="C:plasma membrane"/>
    <property type="evidence" value="ECO:0007669"/>
    <property type="project" value="UniProtKB-SubCell"/>
</dbReference>
<keyword evidence="5 7" id="KW-1133">Transmembrane helix</keyword>
<accession>A0A1X3D0U9</accession>
<dbReference type="Pfam" id="PF07681">
    <property type="entry name" value="DoxX"/>
    <property type="match status" value="1"/>
</dbReference>
<evidence type="ECO:0000256" key="1">
    <source>
        <dbReference type="ARBA" id="ARBA00004651"/>
    </source>
</evidence>
<evidence type="ECO:0000256" key="6">
    <source>
        <dbReference type="ARBA" id="ARBA00023136"/>
    </source>
</evidence>